<dbReference type="InterPro" id="IPR029058">
    <property type="entry name" value="AB_hydrolase_fold"/>
</dbReference>
<dbReference type="PANTHER" id="PTHR48098:SF1">
    <property type="entry name" value="DIACYLGLYCEROL ACYLTRANSFERASE_MYCOLYLTRANSFERASE AG85A"/>
    <property type="match status" value="1"/>
</dbReference>
<keyword evidence="3" id="KW-1185">Reference proteome</keyword>
<organism evidence="2 3">
    <name type="scientific">Corynebacterium riegelii</name>
    <dbReference type="NCBI Taxonomy" id="156976"/>
    <lineage>
        <taxon>Bacteria</taxon>
        <taxon>Bacillati</taxon>
        <taxon>Actinomycetota</taxon>
        <taxon>Actinomycetes</taxon>
        <taxon>Mycobacteriales</taxon>
        <taxon>Corynebacteriaceae</taxon>
        <taxon>Corynebacterium</taxon>
    </lineage>
</organism>
<name>A0A0K1RDP3_9CORY</name>
<dbReference type="Proteomes" id="UP000060016">
    <property type="component" value="Chromosome"/>
</dbReference>
<dbReference type="SUPFAM" id="SSF53474">
    <property type="entry name" value="alpha/beta-Hydrolases"/>
    <property type="match status" value="1"/>
</dbReference>
<dbReference type="KEGG" id="crie:AK829_10880"/>
<reference evidence="2" key="1">
    <citation type="submission" date="2015-08" db="EMBL/GenBank/DDBJ databases">
        <authorList>
            <person name="Babu N.S."/>
            <person name="Beckwith C.J."/>
            <person name="Beseler K.G."/>
            <person name="Brison A."/>
            <person name="Carone J.V."/>
            <person name="Caskin T.P."/>
            <person name="Diamond M."/>
            <person name="Durham M.E."/>
            <person name="Foxe J.M."/>
            <person name="Go M."/>
            <person name="Henderson B.A."/>
            <person name="Jones I.B."/>
            <person name="McGettigan J.A."/>
            <person name="Micheletti S.J."/>
            <person name="Nasrallah M.E."/>
            <person name="Ortiz D."/>
            <person name="Piller C.R."/>
            <person name="Privatt S.R."/>
            <person name="Schneider S.L."/>
            <person name="Sharp S."/>
            <person name="Smith T.C."/>
            <person name="Stanton J.D."/>
            <person name="Ullery H.E."/>
            <person name="Wilson R.J."/>
            <person name="Serrano M.G."/>
            <person name="Buck G."/>
            <person name="Lee V."/>
            <person name="Wang Y."/>
            <person name="Carvalho R."/>
            <person name="Voegtly L."/>
            <person name="Shi R."/>
            <person name="Duckworth R."/>
            <person name="Johnson A."/>
            <person name="Loviza R."/>
            <person name="Walstead R."/>
            <person name="Shah Z."/>
            <person name="Kiflezghi M."/>
            <person name="Wade K."/>
            <person name="Ball S.L."/>
            <person name="Bradley K.W."/>
            <person name="Asai D.J."/>
            <person name="Bowman C.A."/>
            <person name="Russell D.A."/>
            <person name="Pope W.H."/>
            <person name="Jacobs-Sera D."/>
            <person name="Hendrix R.W."/>
            <person name="Hatfull G.F."/>
        </authorList>
    </citation>
    <scope>NUCLEOTIDE SEQUENCE [LARGE SCALE GENOMIC DNA]</scope>
    <source>
        <strain evidence="2">PUDD_83A45</strain>
    </source>
</reference>
<gene>
    <name evidence="2" type="ORF">AK829_10880</name>
</gene>
<dbReference type="STRING" id="156976.AK829_10880"/>
<dbReference type="PATRIC" id="fig|156976.3.peg.2192"/>
<evidence type="ECO:0000313" key="3">
    <source>
        <dbReference type="Proteomes" id="UP000060016"/>
    </source>
</evidence>
<dbReference type="EMBL" id="CP012342">
    <property type="protein sequence ID" value="AKV59542.1"/>
    <property type="molecule type" value="Genomic_DNA"/>
</dbReference>
<feature type="signal peptide" evidence="1">
    <location>
        <begin position="1"/>
        <end position="29"/>
    </location>
</feature>
<dbReference type="Gene3D" id="3.40.50.1820">
    <property type="entry name" value="alpha/beta hydrolase"/>
    <property type="match status" value="1"/>
</dbReference>
<sequence length="340" mass="37104">MLRSQTRRGPLALLTALLTVLLTFVVAFAAPPQASAANRDWLRPDSTGHCEWDGVGFWVQRCTVWSPAMNRHITVQIQPAARGGNAGLYMLDGLRAQETSNAWVVDVNAARTFVDSNITLVMPVGGQSSFYTDWNAPATYDFNHPVTYKWDTFLTKELPPYLQQHFGVSPTNNSILGLSMGGTAAVNLAALHPDMFRQVLSFSGYLTTTIPGAQTGLRIALLDGGLYNLNAMWGSVLNPRRYENDPFLNMGNLRGKDVYVSAGSATPGPADAKYKPEHQAAGIALETVANFTTRMWSAKATATGVQHTAVFTPTGLHNWDQFGSQLEANKARILNVMNAW</sequence>
<accession>A0A0K1RDP3</accession>
<dbReference type="InterPro" id="IPR000801">
    <property type="entry name" value="Esterase-like"/>
</dbReference>
<dbReference type="Pfam" id="PF00756">
    <property type="entry name" value="Esterase"/>
    <property type="match status" value="1"/>
</dbReference>
<protein>
    <submittedName>
        <fullName evidence="2">Esterase</fullName>
    </submittedName>
</protein>
<dbReference type="GO" id="GO:0016747">
    <property type="term" value="F:acyltransferase activity, transferring groups other than amino-acyl groups"/>
    <property type="evidence" value="ECO:0007669"/>
    <property type="project" value="TreeGrafter"/>
</dbReference>
<evidence type="ECO:0000256" key="1">
    <source>
        <dbReference type="SAM" id="SignalP"/>
    </source>
</evidence>
<dbReference type="InterPro" id="IPR050583">
    <property type="entry name" value="Mycobacterial_A85_antigen"/>
</dbReference>
<proteinExistence type="predicted"/>
<dbReference type="PANTHER" id="PTHR48098">
    <property type="entry name" value="ENTEROCHELIN ESTERASE-RELATED"/>
    <property type="match status" value="1"/>
</dbReference>
<dbReference type="AlphaFoldDB" id="A0A0K1RDP3"/>
<keyword evidence="1" id="KW-0732">Signal</keyword>
<evidence type="ECO:0000313" key="2">
    <source>
        <dbReference type="EMBL" id="AKV59542.1"/>
    </source>
</evidence>
<feature type="chain" id="PRO_5038653799" evidence="1">
    <location>
        <begin position="30"/>
        <end position="340"/>
    </location>
</feature>